<dbReference type="AlphaFoldDB" id="A0A2S8SUJ4"/>
<dbReference type="InParanoid" id="A0A2S8SUJ4"/>
<dbReference type="EMBL" id="NIGF01000005">
    <property type="protein sequence ID" value="PQV64470.1"/>
    <property type="molecule type" value="Genomic_DNA"/>
</dbReference>
<sequence length="217" mass="23784">MTTIYLVRHGEVAGNSGEVRTFAGARDLELTPRGILQAEAVAHRFKGEKIDAVYASTLQRAWKTADGIAAPHFLQTTRDAGFSEVNYGEWEGLSEAEILADHADLWKSRVADPWQVAPPGGESYQMLWARLERAWDEVLERHKGQTIVIVGHNGSIRVLLCQLLGAPPANARRLHIDNCSVTKLCVGTLPNSPGGKLEGSPVVIQYINQTAHLEQIS</sequence>
<feature type="active site" description="Proton donor/acceptor" evidence="1">
    <location>
        <position position="84"/>
    </location>
</feature>
<evidence type="ECO:0000256" key="1">
    <source>
        <dbReference type="PIRSR" id="PIRSR613078-1"/>
    </source>
</evidence>
<keyword evidence="4" id="KW-1185">Reference proteome</keyword>
<dbReference type="CDD" id="cd07067">
    <property type="entry name" value="HP_PGM_like"/>
    <property type="match status" value="1"/>
</dbReference>
<reference evidence="3 4" key="1">
    <citation type="journal article" date="2018" name="Syst. Appl. Microbiol.">
        <title>Abditibacterium utsteinense sp. nov., the first cultivated member of candidate phylum FBP, isolated from ice-free Antarctic soil samples.</title>
        <authorList>
            <person name="Tahon G."/>
            <person name="Tytgat B."/>
            <person name="Lebbe L."/>
            <person name="Carlier A."/>
            <person name="Willems A."/>
        </authorList>
    </citation>
    <scope>NUCLEOTIDE SEQUENCE [LARGE SCALE GENOMIC DNA]</scope>
    <source>
        <strain evidence="3 4">LMG 29911</strain>
    </source>
</reference>
<evidence type="ECO:0000313" key="4">
    <source>
        <dbReference type="Proteomes" id="UP000237684"/>
    </source>
</evidence>
<dbReference type="OrthoDB" id="9782128at2"/>
<dbReference type="InterPro" id="IPR001345">
    <property type="entry name" value="PG/BPGM_mutase_AS"/>
</dbReference>
<dbReference type="Proteomes" id="UP000237684">
    <property type="component" value="Unassembled WGS sequence"/>
</dbReference>
<feature type="binding site" evidence="2">
    <location>
        <begin position="84"/>
        <end position="87"/>
    </location>
    <ligand>
        <name>substrate</name>
    </ligand>
</feature>
<comment type="caution">
    <text evidence="3">The sequence shown here is derived from an EMBL/GenBank/DDBJ whole genome shotgun (WGS) entry which is preliminary data.</text>
</comment>
<dbReference type="Gene3D" id="3.40.50.1240">
    <property type="entry name" value="Phosphoglycerate mutase-like"/>
    <property type="match status" value="1"/>
</dbReference>
<protein>
    <submittedName>
        <fullName evidence="3">Alpha-ribazole phosphatase/probable phosphoglycerate mutase</fullName>
    </submittedName>
</protein>
<feature type="binding site" evidence="2">
    <location>
        <begin position="8"/>
        <end position="15"/>
    </location>
    <ligand>
        <name>substrate</name>
    </ligand>
</feature>
<evidence type="ECO:0000313" key="3">
    <source>
        <dbReference type="EMBL" id="PQV64470.1"/>
    </source>
</evidence>
<feature type="binding site" evidence="2">
    <location>
        <position position="60"/>
    </location>
    <ligand>
        <name>substrate</name>
    </ligand>
</feature>
<dbReference type="InterPro" id="IPR029033">
    <property type="entry name" value="His_PPase_superfam"/>
</dbReference>
<dbReference type="InterPro" id="IPR013078">
    <property type="entry name" value="His_Pase_superF_clade-1"/>
</dbReference>
<dbReference type="SUPFAM" id="SSF53254">
    <property type="entry name" value="Phosphoglycerate mutase-like"/>
    <property type="match status" value="1"/>
</dbReference>
<dbReference type="PIRSF" id="PIRSF000709">
    <property type="entry name" value="6PFK_2-Ptase"/>
    <property type="match status" value="1"/>
</dbReference>
<dbReference type="RefSeq" id="WP_105483254.1">
    <property type="nucleotide sequence ID" value="NZ_NIGF01000005.1"/>
</dbReference>
<dbReference type="FunCoup" id="A0A2S8SUJ4">
    <property type="interactions" value="345"/>
</dbReference>
<dbReference type="InterPro" id="IPR050275">
    <property type="entry name" value="PGM_Phosphatase"/>
</dbReference>
<organism evidence="3 4">
    <name type="scientific">Abditibacterium utsteinense</name>
    <dbReference type="NCBI Taxonomy" id="1960156"/>
    <lineage>
        <taxon>Bacteria</taxon>
        <taxon>Pseudomonadati</taxon>
        <taxon>Abditibacteriota</taxon>
        <taxon>Abditibacteriia</taxon>
        <taxon>Abditibacteriales</taxon>
        <taxon>Abditibacteriaceae</taxon>
        <taxon>Abditibacterium</taxon>
    </lineage>
</organism>
<dbReference type="PROSITE" id="PS00175">
    <property type="entry name" value="PG_MUTASE"/>
    <property type="match status" value="1"/>
</dbReference>
<dbReference type="GO" id="GO:0016791">
    <property type="term" value="F:phosphatase activity"/>
    <property type="evidence" value="ECO:0007669"/>
    <property type="project" value="TreeGrafter"/>
</dbReference>
<dbReference type="PANTHER" id="PTHR48100">
    <property type="entry name" value="BROAD-SPECIFICITY PHOSPHATASE YOR283W-RELATED"/>
    <property type="match status" value="1"/>
</dbReference>
<gene>
    <name evidence="3" type="ORF">B1R32_105152</name>
</gene>
<name>A0A2S8SUJ4_9BACT</name>
<dbReference type="SMART" id="SM00855">
    <property type="entry name" value="PGAM"/>
    <property type="match status" value="1"/>
</dbReference>
<dbReference type="Pfam" id="PF00300">
    <property type="entry name" value="His_Phos_1"/>
    <property type="match status" value="1"/>
</dbReference>
<feature type="active site" description="Tele-phosphohistidine intermediate" evidence="1">
    <location>
        <position position="9"/>
    </location>
</feature>
<accession>A0A2S8SUJ4</accession>
<evidence type="ECO:0000256" key="2">
    <source>
        <dbReference type="PIRSR" id="PIRSR613078-2"/>
    </source>
</evidence>
<proteinExistence type="predicted"/>